<dbReference type="Proteomes" id="UP000000305">
    <property type="component" value="Unassembled WGS sequence"/>
</dbReference>
<evidence type="ECO:0000256" key="1">
    <source>
        <dbReference type="SAM" id="MobiDB-lite"/>
    </source>
</evidence>
<accession>E9GXM9</accession>
<name>E9GXM9_DAPPU</name>
<gene>
    <name evidence="2" type="ORF">DAPPUDRAFT_249968</name>
</gene>
<reference evidence="2 3" key="1">
    <citation type="journal article" date="2011" name="Science">
        <title>The ecoresponsive genome of Daphnia pulex.</title>
        <authorList>
            <person name="Colbourne J.K."/>
            <person name="Pfrender M.E."/>
            <person name="Gilbert D."/>
            <person name="Thomas W.K."/>
            <person name="Tucker A."/>
            <person name="Oakley T.H."/>
            <person name="Tokishita S."/>
            <person name="Aerts A."/>
            <person name="Arnold G.J."/>
            <person name="Basu M.K."/>
            <person name="Bauer D.J."/>
            <person name="Caceres C.E."/>
            <person name="Carmel L."/>
            <person name="Casola C."/>
            <person name="Choi J.H."/>
            <person name="Detter J.C."/>
            <person name="Dong Q."/>
            <person name="Dusheyko S."/>
            <person name="Eads B.D."/>
            <person name="Frohlich T."/>
            <person name="Geiler-Samerotte K.A."/>
            <person name="Gerlach D."/>
            <person name="Hatcher P."/>
            <person name="Jogdeo S."/>
            <person name="Krijgsveld J."/>
            <person name="Kriventseva E.V."/>
            <person name="Kultz D."/>
            <person name="Laforsch C."/>
            <person name="Lindquist E."/>
            <person name="Lopez J."/>
            <person name="Manak J.R."/>
            <person name="Muller J."/>
            <person name="Pangilinan J."/>
            <person name="Patwardhan R.P."/>
            <person name="Pitluck S."/>
            <person name="Pritham E.J."/>
            <person name="Rechtsteiner A."/>
            <person name="Rho M."/>
            <person name="Rogozin I.B."/>
            <person name="Sakarya O."/>
            <person name="Salamov A."/>
            <person name="Schaack S."/>
            <person name="Shapiro H."/>
            <person name="Shiga Y."/>
            <person name="Skalitzky C."/>
            <person name="Smith Z."/>
            <person name="Souvorov A."/>
            <person name="Sung W."/>
            <person name="Tang Z."/>
            <person name="Tsuchiya D."/>
            <person name="Tu H."/>
            <person name="Vos H."/>
            <person name="Wang M."/>
            <person name="Wolf Y.I."/>
            <person name="Yamagata H."/>
            <person name="Yamada T."/>
            <person name="Ye Y."/>
            <person name="Shaw J.R."/>
            <person name="Andrews J."/>
            <person name="Crease T.J."/>
            <person name="Tang H."/>
            <person name="Lucas S.M."/>
            <person name="Robertson H.M."/>
            <person name="Bork P."/>
            <person name="Koonin E.V."/>
            <person name="Zdobnov E.M."/>
            <person name="Grigoriev I.V."/>
            <person name="Lynch M."/>
            <person name="Boore J.L."/>
        </authorList>
    </citation>
    <scope>NUCLEOTIDE SEQUENCE [LARGE SCALE GENOMIC DNA]</scope>
</reference>
<evidence type="ECO:0000313" key="2">
    <source>
        <dbReference type="EMBL" id="EFX75787.1"/>
    </source>
</evidence>
<dbReference type="HOGENOM" id="CLU_3108512_0_0_1"/>
<keyword evidence="3" id="KW-1185">Reference proteome</keyword>
<dbReference type="KEGG" id="dpx:DAPPUDRAFT_249968"/>
<sequence length="51" mass="6070">MDEREEYLPGRENRRKDKTTATLEQVEMLRDLNSMEQGHLLHQGLVLNRCD</sequence>
<feature type="compositionally biased region" description="Basic and acidic residues" evidence="1">
    <location>
        <begin position="1"/>
        <end position="19"/>
    </location>
</feature>
<dbReference type="InParanoid" id="E9GXM9"/>
<protein>
    <submittedName>
        <fullName evidence="2">Uncharacterized protein</fullName>
    </submittedName>
</protein>
<feature type="region of interest" description="Disordered" evidence="1">
    <location>
        <begin position="1"/>
        <end position="20"/>
    </location>
</feature>
<dbReference type="AlphaFoldDB" id="E9GXM9"/>
<organism evidence="2 3">
    <name type="scientific">Daphnia pulex</name>
    <name type="common">Water flea</name>
    <dbReference type="NCBI Taxonomy" id="6669"/>
    <lineage>
        <taxon>Eukaryota</taxon>
        <taxon>Metazoa</taxon>
        <taxon>Ecdysozoa</taxon>
        <taxon>Arthropoda</taxon>
        <taxon>Crustacea</taxon>
        <taxon>Branchiopoda</taxon>
        <taxon>Diplostraca</taxon>
        <taxon>Cladocera</taxon>
        <taxon>Anomopoda</taxon>
        <taxon>Daphniidae</taxon>
        <taxon>Daphnia</taxon>
    </lineage>
</organism>
<evidence type="ECO:0000313" key="3">
    <source>
        <dbReference type="Proteomes" id="UP000000305"/>
    </source>
</evidence>
<dbReference type="EMBL" id="GL732573">
    <property type="protein sequence ID" value="EFX75787.1"/>
    <property type="molecule type" value="Genomic_DNA"/>
</dbReference>
<proteinExistence type="predicted"/>